<evidence type="ECO:0000256" key="1">
    <source>
        <dbReference type="SAM" id="MobiDB-lite"/>
    </source>
</evidence>
<feature type="region of interest" description="Disordered" evidence="1">
    <location>
        <begin position="132"/>
        <end position="152"/>
    </location>
</feature>
<keyword evidence="3" id="KW-1185">Reference proteome</keyword>
<feature type="compositionally biased region" description="Low complexity" evidence="1">
    <location>
        <begin position="735"/>
        <end position="759"/>
    </location>
</feature>
<feature type="compositionally biased region" description="Basic and acidic residues" evidence="1">
    <location>
        <begin position="512"/>
        <end position="533"/>
    </location>
</feature>
<feature type="region of interest" description="Disordered" evidence="1">
    <location>
        <begin position="944"/>
        <end position="970"/>
    </location>
</feature>
<accession>A0ABQ5JTM3</accession>
<feature type="compositionally biased region" description="Basic and acidic residues" evidence="1">
    <location>
        <begin position="673"/>
        <end position="690"/>
    </location>
</feature>
<organism evidence="2 3">
    <name type="scientific">Aduncisulcus paluster</name>
    <dbReference type="NCBI Taxonomy" id="2918883"/>
    <lineage>
        <taxon>Eukaryota</taxon>
        <taxon>Metamonada</taxon>
        <taxon>Carpediemonas-like organisms</taxon>
        <taxon>Aduncisulcus</taxon>
    </lineage>
</organism>
<feature type="compositionally biased region" description="Polar residues" evidence="1">
    <location>
        <begin position="760"/>
        <end position="771"/>
    </location>
</feature>
<evidence type="ECO:0000313" key="3">
    <source>
        <dbReference type="Proteomes" id="UP001057375"/>
    </source>
</evidence>
<evidence type="ECO:0000313" key="2">
    <source>
        <dbReference type="EMBL" id="GKT16152.1"/>
    </source>
</evidence>
<name>A0ABQ5JTM3_9EUKA</name>
<proteinExistence type="predicted"/>
<feature type="compositionally biased region" description="Basic and acidic residues" evidence="1">
    <location>
        <begin position="263"/>
        <end position="273"/>
    </location>
</feature>
<comment type="caution">
    <text evidence="2">The sequence shown here is derived from an EMBL/GenBank/DDBJ whole genome shotgun (WGS) entry which is preliminary data.</text>
</comment>
<gene>
    <name evidence="2" type="ORF">ADUPG1_014626</name>
</gene>
<protein>
    <submittedName>
        <fullName evidence="2">Uncharacterized protein</fullName>
    </submittedName>
</protein>
<feature type="region of interest" description="Disordered" evidence="1">
    <location>
        <begin position="710"/>
        <end position="776"/>
    </location>
</feature>
<feature type="region of interest" description="Disordered" evidence="1">
    <location>
        <begin position="258"/>
        <end position="290"/>
    </location>
</feature>
<feature type="compositionally biased region" description="Basic and acidic residues" evidence="1">
    <location>
        <begin position="958"/>
        <end position="970"/>
    </location>
</feature>
<feature type="compositionally biased region" description="Basic and acidic residues" evidence="1">
    <location>
        <begin position="719"/>
        <end position="733"/>
    </location>
</feature>
<dbReference type="Proteomes" id="UP001057375">
    <property type="component" value="Unassembled WGS sequence"/>
</dbReference>
<feature type="region of interest" description="Disordered" evidence="1">
    <location>
        <begin position="177"/>
        <end position="215"/>
    </location>
</feature>
<feature type="region of interest" description="Disordered" evidence="1">
    <location>
        <begin position="662"/>
        <end position="690"/>
    </location>
</feature>
<feature type="region of interest" description="Disordered" evidence="1">
    <location>
        <begin position="442"/>
        <end position="535"/>
    </location>
</feature>
<feature type="compositionally biased region" description="Basic and acidic residues" evidence="1">
    <location>
        <begin position="182"/>
        <end position="192"/>
    </location>
</feature>
<reference evidence="2" key="1">
    <citation type="submission" date="2022-03" db="EMBL/GenBank/DDBJ databases">
        <title>Draft genome sequence of Aduncisulcus paluster, a free-living microaerophilic Fornicata.</title>
        <authorList>
            <person name="Yuyama I."/>
            <person name="Kume K."/>
            <person name="Tamura T."/>
            <person name="Inagaki Y."/>
            <person name="Hashimoto T."/>
        </authorList>
    </citation>
    <scope>NUCLEOTIDE SEQUENCE</scope>
    <source>
        <strain evidence="2">NY0171</strain>
    </source>
</reference>
<feature type="compositionally biased region" description="Low complexity" evidence="1">
    <location>
        <begin position="194"/>
        <end position="207"/>
    </location>
</feature>
<sequence>MQLPIDLRLKSSITVNTRKRYPEWFIANDSEDIFVKDDYLASCISKDKRGFCSYKRNECFSQIVQETAVMMSNSEGKRIKDDKQCQKLFPSGSTHSSSQLLLHCGSCHFFIPQEHRVSQDFDHHSESIANPSFSMFSPRSTRGDSTHGIYSSPNPSDFVSSFKMLRKKLRDTMTHGLSARLSRNDSQIEHKKSGSSSSPKSKNISHSPQSSINYNELLTRSTRGDSTHGIYSSPNPSDFVSSFKMLRKKLRDTMTHGLSARLSRNDSQIEPKKSGSSSSPKSKNISHSPQSSINYNELLTRFHPIPDKYLYCQSHLSYKCNACSNRYNIIIKHQQLAKPYMCALVEEKITPGVKRDITHSSSSPTLSSFSPLISGSSIHGFRDSSGIPPAPSCAEKLLCSISSLLCDIYSGFIPYFYIVGAKFTILVRCGFNTTKDILKQSRIMKKMNPTKPRETKGGRLSRPSRNRTHIRSEPSHFGSPFSSPSSSPSSSPLSSPLSSPSSSPSLPPFSPPKKDSLSMVEGKKDGSKDEKIMPHAPISEPIAIIQYHTDIYVGYELGEAGIPFCCNPKIESRDVWGSLSSSSSSPLLPRSILKKENDSNNAMIKGCKNINKLIQFMLIGMSLNIIGQNGPLILSPLPFPHSQQSIAQVNYLGVIERKTDGVHSGMQSKSPNKLKDNNFGDKTDMKKGKEVAEGAGSILDFSSYNMKKSPNPFVSPHSSRSDIIDDGGVDRRLSRGSGPRSPSASFSSFSSPSSPSSPSIFEQKNQISSHSLPDDSSAVYDSTLSQRLQNTHVYSIQSICPLLPTQVHGIINTLGRNKNCELFTCPSLRIGDGWNNVKRMLSHRLIGIDKDEDAELDEVKIFLASKLGASSSSSSSPILGKRRSASEIVSQGSPLLGDEDEQERIVLATVEHARKKSASPLLKIDTELPFSYLQALIKNCDEEQEEKKKLRREQRQKRKEERERKREKRKELTQFEKLDDKIEGKTIQDSTIESEYIPFFGYSRPDLRKFVETVCVGYSSIKKRGEIWEWE</sequence>
<feature type="compositionally biased region" description="Low complexity" evidence="1">
    <location>
        <begin position="479"/>
        <end position="504"/>
    </location>
</feature>
<dbReference type="EMBL" id="BQXS01017728">
    <property type="protein sequence ID" value="GKT16152.1"/>
    <property type="molecule type" value="Genomic_DNA"/>
</dbReference>
<feature type="compositionally biased region" description="Low complexity" evidence="1">
    <location>
        <begin position="274"/>
        <end position="289"/>
    </location>
</feature>